<protein>
    <submittedName>
        <fullName evidence="2">Alpha/beta fold hydrolase</fullName>
    </submittedName>
</protein>
<dbReference type="GO" id="GO:0016298">
    <property type="term" value="F:lipase activity"/>
    <property type="evidence" value="ECO:0007669"/>
    <property type="project" value="TreeGrafter"/>
</dbReference>
<dbReference type="InterPro" id="IPR029058">
    <property type="entry name" value="AB_hydrolase_fold"/>
</dbReference>
<dbReference type="Pfam" id="PF01674">
    <property type="entry name" value="Lipase_2"/>
    <property type="match status" value="1"/>
</dbReference>
<dbReference type="Proteomes" id="UP000501452">
    <property type="component" value="Chromosome"/>
</dbReference>
<dbReference type="Gene3D" id="3.40.50.1820">
    <property type="entry name" value="alpha/beta hydrolase"/>
    <property type="match status" value="1"/>
</dbReference>
<keyword evidence="3" id="KW-1185">Reference proteome</keyword>
<feature type="signal peptide" evidence="1">
    <location>
        <begin position="1"/>
        <end position="24"/>
    </location>
</feature>
<gene>
    <name evidence="2" type="ORF">GBA63_11070</name>
</gene>
<organism evidence="2 3">
    <name type="scientific">Rubrobacter tropicus</name>
    <dbReference type="NCBI Taxonomy" id="2653851"/>
    <lineage>
        <taxon>Bacteria</taxon>
        <taxon>Bacillati</taxon>
        <taxon>Actinomycetota</taxon>
        <taxon>Rubrobacteria</taxon>
        <taxon>Rubrobacterales</taxon>
        <taxon>Rubrobacteraceae</taxon>
        <taxon>Rubrobacter</taxon>
    </lineage>
</organism>
<accession>A0A6G8Q9I0</accession>
<evidence type="ECO:0000256" key="1">
    <source>
        <dbReference type="SAM" id="SignalP"/>
    </source>
</evidence>
<dbReference type="EMBL" id="CP045119">
    <property type="protein sequence ID" value="QIN83126.1"/>
    <property type="molecule type" value="Genomic_DNA"/>
</dbReference>
<dbReference type="KEGG" id="rub:GBA63_11070"/>
<evidence type="ECO:0000313" key="3">
    <source>
        <dbReference type="Proteomes" id="UP000501452"/>
    </source>
</evidence>
<dbReference type="InterPro" id="IPR002918">
    <property type="entry name" value="Lipase_EstA/Esterase_EstB"/>
</dbReference>
<reference evidence="2 3" key="1">
    <citation type="submission" date="2019-10" db="EMBL/GenBank/DDBJ databases">
        <title>Rubrobacter sp nov SCSIO 52090 isolated from a deep-sea sediment in the South China Sea.</title>
        <authorList>
            <person name="Chen R.W."/>
        </authorList>
    </citation>
    <scope>NUCLEOTIDE SEQUENCE [LARGE SCALE GENOMIC DNA]</scope>
    <source>
        <strain evidence="2 3">SCSIO 52909</strain>
    </source>
</reference>
<proteinExistence type="predicted"/>
<dbReference type="SUPFAM" id="SSF53474">
    <property type="entry name" value="alpha/beta-Hydrolases"/>
    <property type="match status" value="1"/>
</dbReference>
<name>A0A6G8Q9I0_9ACTN</name>
<dbReference type="GO" id="GO:0016042">
    <property type="term" value="P:lipid catabolic process"/>
    <property type="evidence" value="ECO:0007669"/>
    <property type="project" value="InterPro"/>
</dbReference>
<sequence>MAVSVVVAVAVGMLAFGGKSEAQAGDGAFLAREGTPPPGANVRCRPTRAHPYPVVLVHGTFETMEQNWAVVSPRLKREGYCVFALNYGNRGLGPIGDSAKELGRFVGNVMRFTGAQKVSLVGHSQGGMMPRRWIKSQNAGNRVDDLVGFAPSNYGTELNSATSEDSTAEDFGLPVSGTSGPCRACDQQSAGSPFLKRLNGGDDTLGSASYTQIATDDDEIIIPYTRCFLKGELRTANLTLQDYYEPDLIVTHQNIYDDPIAQEFMLDALDNPGPTKPGRALRDFPLPRAGA</sequence>
<keyword evidence="2" id="KW-0378">Hydrolase</keyword>
<evidence type="ECO:0000313" key="2">
    <source>
        <dbReference type="EMBL" id="QIN83126.1"/>
    </source>
</evidence>
<dbReference type="RefSeq" id="WP_166176115.1">
    <property type="nucleotide sequence ID" value="NZ_CP045119.1"/>
</dbReference>
<dbReference type="PANTHER" id="PTHR32015:SF1">
    <property type="entry name" value="LIPASE"/>
    <property type="match status" value="1"/>
</dbReference>
<dbReference type="AlphaFoldDB" id="A0A6G8Q9I0"/>
<dbReference type="PANTHER" id="PTHR32015">
    <property type="entry name" value="FASTING INDUCED LIPASE"/>
    <property type="match status" value="1"/>
</dbReference>
<feature type="chain" id="PRO_5026031804" evidence="1">
    <location>
        <begin position="25"/>
        <end position="291"/>
    </location>
</feature>
<keyword evidence="1" id="KW-0732">Signal</keyword>